<evidence type="ECO:0000256" key="3">
    <source>
        <dbReference type="ARBA" id="ARBA00023163"/>
    </source>
</evidence>
<comment type="caution">
    <text evidence="5">The sequence shown here is derived from an EMBL/GenBank/DDBJ whole genome shotgun (WGS) entry which is preliminary data.</text>
</comment>
<evidence type="ECO:0000313" key="5">
    <source>
        <dbReference type="EMBL" id="MDR6944561.1"/>
    </source>
</evidence>
<accession>A0ABU1TH38</accession>
<dbReference type="InterPro" id="IPR020449">
    <property type="entry name" value="Tscrpt_reg_AraC-type_HTH"/>
</dbReference>
<keyword evidence="6" id="KW-1185">Reference proteome</keyword>
<keyword evidence="1" id="KW-0805">Transcription regulation</keyword>
<evidence type="ECO:0000256" key="2">
    <source>
        <dbReference type="ARBA" id="ARBA00023125"/>
    </source>
</evidence>
<dbReference type="InterPro" id="IPR037923">
    <property type="entry name" value="HTH-like"/>
</dbReference>
<dbReference type="PANTHER" id="PTHR43280:SF32">
    <property type="entry name" value="TRANSCRIPTIONAL REGULATORY PROTEIN"/>
    <property type="match status" value="1"/>
</dbReference>
<dbReference type="Pfam" id="PF12833">
    <property type="entry name" value="HTH_18"/>
    <property type="match status" value="1"/>
</dbReference>
<evidence type="ECO:0000313" key="6">
    <source>
        <dbReference type="Proteomes" id="UP001247620"/>
    </source>
</evidence>
<dbReference type="Gene3D" id="1.10.10.60">
    <property type="entry name" value="Homeodomain-like"/>
    <property type="match status" value="1"/>
</dbReference>
<keyword evidence="2" id="KW-0238">DNA-binding</keyword>
<dbReference type="Gene3D" id="2.60.120.10">
    <property type="entry name" value="Jelly Rolls"/>
    <property type="match status" value="1"/>
</dbReference>
<dbReference type="PRINTS" id="PR00032">
    <property type="entry name" value="HTHARAC"/>
</dbReference>
<dbReference type="SUPFAM" id="SSF51215">
    <property type="entry name" value="Regulatory protein AraC"/>
    <property type="match status" value="1"/>
</dbReference>
<evidence type="ECO:0000256" key="1">
    <source>
        <dbReference type="ARBA" id="ARBA00023015"/>
    </source>
</evidence>
<proteinExistence type="predicted"/>
<sequence>MLQNIPLYDICSLSDINQDDILISRFAPYLDTHKNLFTTHRHSFYHLVLFTAGGGTHSIDFENFEVKPGQIYFMIPGQVHSWAFEGFTDGYIINFSASFIQSFLLQHGYLESFSFFSGNLADAVINLPDQTYKAIKPLFEAILAEAATPALSAGDMVRLLMLQIFILVNRVGVASVLNGNASYNQTLIKSFKNLIEHHYTDVRLPKDYAAMLYITPNHLNAVCKDIMGISAGELIRNRILLEAKRMLINQKLSISEISLKLNFSDNSYFTKFFKKLENITPEEFRKKLINDHGK</sequence>
<dbReference type="PROSITE" id="PS01124">
    <property type="entry name" value="HTH_ARAC_FAMILY_2"/>
    <property type="match status" value="1"/>
</dbReference>
<dbReference type="SUPFAM" id="SSF46689">
    <property type="entry name" value="Homeodomain-like"/>
    <property type="match status" value="1"/>
</dbReference>
<dbReference type="Proteomes" id="UP001247620">
    <property type="component" value="Unassembled WGS sequence"/>
</dbReference>
<dbReference type="InterPro" id="IPR009057">
    <property type="entry name" value="Homeodomain-like_sf"/>
</dbReference>
<evidence type="ECO:0000259" key="4">
    <source>
        <dbReference type="PROSITE" id="PS01124"/>
    </source>
</evidence>
<dbReference type="InterPro" id="IPR003313">
    <property type="entry name" value="AraC-bd"/>
</dbReference>
<dbReference type="PANTHER" id="PTHR43280">
    <property type="entry name" value="ARAC-FAMILY TRANSCRIPTIONAL REGULATOR"/>
    <property type="match status" value="1"/>
</dbReference>
<name>A0ABU1TH38_9SPHI</name>
<dbReference type="Pfam" id="PF02311">
    <property type="entry name" value="AraC_binding"/>
    <property type="match status" value="1"/>
</dbReference>
<organism evidence="5 6">
    <name type="scientific">Mucilaginibacter pocheonensis</name>
    <dbReference type="NCBI Taxonomy" id="398050"/>
    <lineage>
        <taxon>Bacteria</taxon>
        <taxon>Pseudomonadati</taxon>
        <taxon>Bacteroidota</taxon>
        <taxon>Sphingobacteriia</taxon>
        <taxon>Sphingobacteriales</taxon>
        <taxon>Sphingobacteriaceae</taxon>
        <taxon>Mucilaginibacter</taxon>
    </lineage>
</organism>
<gene>
    <name evidence="5" type="ORF">J2W55_004421</name>
</gene>
<dbReference type="RefSeq" id="WP_310100986.1">
    <property type="nucleotide sequence ID" value="NZ_JAVDUU010000004.1"/>
</dbReference>
<feature type="domain" description="HTH araC/xylS-type" evidence="4">
    <location>
        <begin position="189"/>
        <end position="287"/>
    </location>
</feature>
<dbReference type="EMBL" id="JAVDUU010000004">
    <property type="protein sequence ID" value="MDR6944561.1"/>
    <property type="molecule type" value="Genomic_DNA"/>
</dbReference>
<reference evidence="5 6" key="1">
    <citation type="submission" date="2023-07" db="EMBL/GenBank/DDBJ databases">
        <title>Sorghum-associated microbial communities from plants grown in Nebraska, USA.</title>
        <authorList>
            <person name="Schachtman D."/>
        </authorList>
    </citation>
    <scope>NUCLEOTIDE SEQUENCE [LARGE SCALE GENOMIC DNA]</scope>
    <source>
        <strain evidence="5 6">3262</strain>
    </source>
</reference>
<dbReference type="InterPro" id="IPR014710">
    <property type="entry name" value="RmlC-like_jellyroll"/>
</dbReference>
<keyword evidence="3" id="KW-0804">Transcription</keyword>
<dbReference type="SMART" id="SM00342">
    <property type="entry name" value="HTH_ARAC"/>
    <property type="match status" value="1"/>
</dbReference>
<dbReference type="InterPro" id="IPR018060">
    <property type="entry name" value="HTH_AraC"/>
</dbReference>
<protein>
    <submittedName>
        <fullName evidence="5">AraC-like DNA-binding protein</fullName>
    </submittedName>
</protein>